<evidence type="ECO:0000256" key="2">
    <source>
        <dbReference type="ARBA" id="ARBA00022679"/>
    </source>
</evidence>
<accession>A0A4Q1CLI0</accession>
<dbReference type="InterPro" id="IPR043129">
    <property type="entry name" value="ATPase_NBD"/>
</dbReference>
<evidence type="ECO:0000256" key="3">
    <source>
        <dbReference type="ARBA" id="ARBA00022777"/>
    </source>
</evidence>
<gene>
    <name evidence="6" type="ORF">ESA94_00615</name>
</gene>
<feature type="domain" description="Carbohydrate kinase FGGY N-terminal" evidence="4">
    <location>
        <begin position="7"/>
        <end position="230"/>
    </location>
</feature>
<evidence type="ECO:0000313" key="6">
    <source>
        <dbReference type="EMBL" id="RXK61555.1"/>
    </source>
</evidence>
<reference evidence="6 7" key="1">
    <citation type="submission" date="2019-01" db="EMBL/GenBank/DDBJ databases">
        <title>Lacibacter sp. strain TTM-7.</title>
        <authorList>
            <person name="Chen W.-M."/>
        </authorList>
    </citation>
    <scope>NUCLEOTIDE SEQUENCE [LARGE SCALE GENOMIC DNA]</scope>
    <source>
        <strain evidence="6 7">TTM-7</strain>
    </source>
</reference>
<dbReference type="OrthoDB" id="9786272at2"/>
<comment type="similarity">
    <text evidence="1">Belongs to the FGGY kinase family.</text>
</comment>
<keyword evidence="2" id="KW-0808">Transferase</keyword>
<dbReference type="InterPro" id="IPR050406">
    <property type="entry name" value="FGGY_Carb_Kinase"/>
</dbReference>
<protein>
    <submittedName>
        <fullName evidence="6">Carbohydrate kinase</fullName>
    </submittedName>
</protein>
<dbReference type="InterPro" id="IPR018484">
    <property type="entry name" value="FGGY_N"/>
</dbReference>
<dbReference type="GO" id="GO:0005975">
    <property type="term" value="P:carbohydrate metabolic process"/>
    <property type="evidence" value="ECO:0007669"/>
    <property type="project" value="InterPro"/>
</dbReference>
<dbReference type="GO" id="GO:0016301">
    <property type="term" value="F:kinase activity"/>
    <property type="evidence" value="ECO:0007669"/>
    <property type="project" value="UniProtKB-KW"/>
</dbReference>
<dbReference type="Pfam" id="PF21546">
    <property type="entry name" value="FGGY_C_2"/>
    <property type="match status" value="1"/>
</dbReference>
<proteinExistence type="inferred from homology"/>
<dbReference type="EMBL" id="SDHW01000001">
    <property type="protein sequence ID" value="RXK61555.1"/>
    <property type="molecule type" value="Genomic_DNA"/>
</dbReference>
<dbReference type="CDD" id="cd07772">
    <property type="entry name" value="ASKHA_NBD_FGGY_NaCK-like"/>
    <property type="match status" value="1"/>
</dbReference>
<feature type="domain" description="Carbohydrate kinase FGGY C-terminal" evidence="5">
    <location>
        <begin position="245"/>
        <end position="436"/>
    </location>
</feature>
<dbReference type="Proteomes" id="UP000290204">
    <property type="component" value="Unassembled WGS sequence"/>
</dbReference>
<evidence type="ECO:0000256" key="1">
    <source>
        <dbReference type="ARBA" id="ARBA00009156"/>
    </source>
</evidence>
<dbReference type="AlphaFoldDB" id="A0A4Q1CLI0"/>
<dbReference type="Gene3D" id="3.30.420.40">
    <property type="match status" value="2"/>
</dbReference>
<comment type="caution">
    <text evidence="6">The sequence shown here is derived from an EMBL/GenBank/DDBJ whole genome shotgun (WGS) entry which is preliminary data.</text>
</comment>
<dbReference type="Pfam" id="PF00370">
    <property type="entry name" value="FGGY_N"/>
    <property type="match status" value="1"/>
</dbReference>
<dbReference type="RefSeq" id="WP_129128928.1">
    <property type="nucleotide sequence ID" value="NZ_SDHW01000001.1"/>
</dbReference>
<evidence type="ECO:0000313" key="7">
    <source>
        <dbReference type="Proteomes" id="UP000290204"/>
    </source>
</evidence>
<evidence type="ECO:0000259" key="5">
    <source>
        <dbReference type="Pfam" id="PF21546"/>
    </source>
</evidence>
<dbReference type="SUPFAM" id="SSF53067">
    <property type="entry name" value="Actin-like ATPase domain"/>
    <property type="match status" value="2"/>
</dbReference>
<dbReference type="PANTHER" id="PTHR43095">
    <property type="entry name" value="SUGAR KINASE"/>
    <property type="match status" value="1"/>
</dbReference>
<evidence type="ECO:0000259" key="4">
    <source>
        <dbReference type="Pfam" id="PF00370"/>
    </source>
</evidence>
<dbReference type="InterPro" id="IPR049382">
    <property type="entry name" value="FGGY_C_2"/>
</dbReference>
<keyword evidence="7" id="KW-1185">Reference proteome</keyword>
<organism evidence="6 7">
    <name type="scientific">Lacibacter luteus</name>
    <dbReference type="NCBI Taxonomy" id="2508719"/>
    <lineage>
        <taxon>Bacteria</taxon>
        <taxon>Pseudomonadati</taxon>
        <taxon>Bacteroidota</taxon>
        <taxon>Chitinophagia</taxon>
        <taxon>Chitinophagales</taxon>
        <taxon>Chitinophagaceae</taxon>
        <taxon>Lacibacter</taxon>
    </lineage>
</organism>
<name>A0A4Q1CLI0_9BACT</name>
<keyword evidence="3 6" id="KW-0418">Kinase</keyword>
<sequence>MTKLPVIAIFDIGKTNKKLLLFDEHYKVVHEESTQLEETADEDGFACEDVTLLTNWVKETFEKVSQDERFQIKAVNFSAYGASFVYLDKNNEVILPLYNYLKPYSPELQKFFYDTYGGESMVSKETASPVLGNLNSGMQLYRLRYEKPEKFAQIAYALHLPQYLSFVLSGKLHTDITSIGCHTNLWDFQEKRYHEWVKAESIAEKFAPILKSDAIAGYTEEKIPAGAGLHDSSSALIPYLASFHEPFVLLSTGTWCITLNPFNHSQLSDLELHQDCLCYLSYEGNPVKASRLFAGYEHEQQTKRLAEFFNVPNDHYKTVEYNPAIVQSIIETKTFAKTSDDDVMIKESAFANRELLQFSNYDHAYHQFIADLITQQVYSTNLVLKGTKVKRIFVDGGFGKNPIFMHMLADAFTDVEVFAASVAQASSLGAALAFHKNWNTKALPTDIIELKFYAESKQ</sequence>